<organism evidence="2 3">
    <name type="scientific">Sphingomonas suaedae</name>
    <dbReference type="NCBI Taxonomy" id="2599297"/>
    <lineage>
        <taxon>Bacteria</taxon>
        <taxon>Pseudomonadati</taxon>
        <taxon>Pseudomonadota</taxon>
        <taxon>Alphaproteobacteria</taxon>
        <taxon>Sphingomonadales</taxon>
        <taxon>Sphingomonadaceae</taxon>
        <taxon>Sphingomonas</taxon>
    </lineage>
</organism>
<gene>
    <name evidence="2" type="ORF">FPZ54_09630</name>
</gene>
<evidence type="ECO:0000256" key="1">
    <source>
        <dbReference type="SAM" id="MobiDB-lite"/>
    </source>
</evidence>
<dbReference type="OrthoDB" id="7059145at2"/>
<evidence type="ECO:0000313" key="2">
    <source>
        <dbReference type="EMBL" id="QDX28202.1"/>
    </source>
</evidence>
<evidence type="ECO:0000313" key="3">
    <source>
        <dbReference type="Proteomes" id="UP000318055"/>
    </source>
</evidence>
<dbReference type="Pfam" id="PF00574">
    <property type="entry name" value="CLP_protease"/>
    <property type="match status" value="1"/>
</dbReference>
<dbReference type="AlphaFoldDB" id="A0A518RL68"/>
<dbReference type="SUPFAM" id="SSF52096">
    <property type="entry name" value="ClpP/crotonase"/>
    <property type="match status" value="1"/>
</dbReference>
<feature type="region of interest" description="Disordered" evidence="1">
    <location>
        <begin position="1"/>
        <end position="29"/>
    </location>
</feature>
<proteinExistence type="predicted"/>
<dbReference type="KEGG" id="ssua:FPZ54_09630"/>
<protein>
    <submittedName>
        <fullName evidence="2">Peptidase S14</fullName>
    </submittedName>
</protein>
<keyword evidence="3" id="KW-1185">Reference proteome</keyword>
<dbReference type="Gene3D" id="3.90.226.10">
    <property type="entry name" value="2-enoyl-CoA Hydratase, Chain A, domain 1"/>
    <property type="match status" value="1"/>
</dbReference>
<reference evidence="2 3" key="1">
    <citation type="submission" date="2019-07" db="EMBL/GenBank/DDBJ databases">
        <title>Sphingomonas alkalisoli sp. nov., isolated from rhizosphere soil of Suaedae salsa.</title>
        <authorList>
            <person name="Zhang H."/>
            <person name="Xu L."/>
            <person name="Zhang J.-X."/>
            <person name="Sun J.-Q."/>
        </authorList>
    </citation>
    <scope>NUCLEOTIDE SEQUENCE [LARGE SCALE GENOMIC DNA]</scope>
    <source>
        <strain evidence="2 3">XS-10</strain>
    </source>
</reference>
<accession>A0A518RL68</accession>
<dbReference type="RefSeq" id="WP_145849687.1">
    <property type="nucleotide sequence ID" value="NZ_CP042239.1"/>
</dbReference>
<name>A0A518RL68_9SPHN</name>
<dbReference type="InterPro" id="IPR029045">
    <property type="entry name" value="ClpP/crotonase-like_dom_sf"/>
</dbReference>
<dbReference type="InterPro" id="IPR023562">
    <property type="entry name" value="ClpP/TepA"/>
</dbReference>
<sequence>MNQTFNIPAPAPAPTSDAAPAPPAQAPQSRRYPLLATPHICLSGPVDHAMYQSFRDQFAAAPTDGTLVIAISTLGGDPEVARLMGDEVRLIREYQGRELLFLGKVAVYSAGATFMAHFPADKRFLTRGTRIMVHERILSSDIHLSGPLKSLTATLKAKLHEIEHSIRIEEEGFRDLVAGSKIAFEEVCRRAPENWYIEAEEARDLGLVLDVI</sequence>
<dbReference type="Proteomes" id="UP000318055">
    <property type="component" value="Chromosome"/>
</dbReference>
<dbReference type="EMBL" id="CP042239">
    <property type="protein sequence ID" value="QDX28202.1"/>
    <property type="molecule type" value="Genomic_DNA"/>
</dbReference>